<organism evidence="2 3">
    <name type="scientific">Anaeramoeba flamelloides</name>
    <dbReference type="NCBI Taxonomy" id="1746091"/>
    <lineage>
        <taxon>Eukaryota</taxon>
        <taxon>Metamonada</taxon>
        <taxon>Anaeramoebidae</taxon>
        <taxon>Anaeramoeba</taxon>
    </lineage>
</organism>
<feature type="transmembrane region" description="Helical" evidence="1">
    <location>
        <begin position="74"/>
        <end position="94"/>
    </location>
</feature>
<comment type="caution">
    <text evidence="2">The sequence shown here is derived from an EMBL/GenBank/DDBJ whole genome shotgun (WGS) entry which is preliminary data.</text>
</comment>
<feature type="transmembrane region" description="Helical" evidence="1">
    <location>
        <begin position="5"/>
        <end position="21"/>
    </location>
</feature>
<evidence type="ECO:0000313" key="3">
    <source>
        <dbReference type="Proteomes" id="UP001150062"/>
    </source>
</evidence>
<reference evidence="2" key="1">
    <citation type="submission" date="2022-08" db="EMBL/GenBank/DDBJ databases">
        <title>Novel sulfate-reducing endosymbionts in the free-living metamonad Anaeramoeba.</title>
        <authorList>
            <person name="Jerlstrom-Hultqvist J."/>
            <person name="Cepicka I."/>
            <person name="Gallot-Lavallee L."/>
            <person name="Salas-Leiva D."/>
            <person name="Curtis B.A."/>
            <person name="Zahonova K."/>
            <person name="Pipaliya S."/>
            <person name="Dacks J."/>
            <person name="Roger A.J."/>
        </authorList>
    </citation>
    <scope>NUCLEOTIDE SEQUENCE</scope>
    <source>
        <strain evidence="2">Schooner1</strain>
    </source>
</reference>
<keyword evidence="3" id="KW-1185">Reference proteome</keyword>
<evidence type="ECO:0000313" key="2">
    <source>
        <dbReference type="EMBL" id="KAJ6238067.1"/>
    </source>
</evidence>
<dbReference type="EMBL" id="JAOAOG010000234">
    <property type="protein sequence ID" value="KAJ6238067.1"/>
    <property type="molecule type" value="Genomic_DNA"/>
</dbReference>
<keyword evidence="1" id="KW-0812">Transmembrane</keyword>
<dbReference type="Proteomes" id="UP001150062">
    <property type="component" value="Unassembled WGS sequence"/>
</dbReference>
<accession>A0ABQ8Y1K5</accession>
<proteinExistence type="predicted"/>
<name>A0ABQ8Y1K5_9EUKA</name>
<keyword evidence="1" id="KW-1133">Transmembrane helix</keyword>
<sequence length="208" mass="24970">MIIYYLILLITLILSIIFSVIEPNYEHNNPRQRPINYFRGYIFLSLIIIFIVFAWSLFRTLIKLKLSLQKVQRIKFFMMLLLLYTLIFVFRCVWDLCDAYKVNSVNDKLRESIQDDHNGIFYTVFFFWYFLLEVLPILIIIIVFHHQISFENKLLKFIDPETMDAEFFQSSRTFVDSVNKINGNEPSNEYNIYDTNNMDLIFSDSESD</sequence>
<gene>
    <name evidence="2" type="ORF">M0813_03301</name>
</gene>
<keyword evidence="1" id="KW-0472">Membrane</keyword>
<protein>
    <submittedName>
        <fullName evidence="2">Integral membrane protein</fullName>
    </submittedName>
</protein>
<evidence type="ECO:0000256" key="1">
    <source>
        <dbReference type="SAM" id="Phobius"/>
    </source>
</evidence>
<feature type="transmembrane region" description="Helical" evidence="1">
    <location>
        <begin position="41"/>
        <end position="62"/>
    </location>
</feature>
<feature type="transmembrane region" description="Helical" evidence="1">
    <location>
        <begin position="120"/>
        <end position="144"/>
    </location>
</feature>